<evidence type="ECO:0000256" key="2">
    <source>
        <dbReference type="SAM" id="SignalP"/>
    </source>
</evidence>
<proteinExistence type="predicted"/>
<dbReference type="Proteomes" id="UP001175271">
    <property type="component" value="Unassembled WGS sequence"/>
</dbReference>
<keyword evidence="2" id="KW-0732">Signal</keyword>
<evidence type="ECO:0000313" key="5">
    <source>
        <dbReference type="Proteomes" id="UP001175271"/>
    </source>
</evidence>
<dbReference type="InterPro" id="IPR018289">
    <property type="entry name" value="MULE_transposase_dom"/>
</dbReference>
<sequence length="606" mass="69912">MKPILCLLLLYTAFVAANGSDSDEAELSIRIRPHGTPHHAHDDILESVEIDNHSDLFDISDEPVIEDPNEIQFIQSSSEKTRRTNKFGTGVVMAEGFTYRKERVLRRMPGFSAYRCVERLCPARVHVNDETLKGKVIRKHKGHNPDYTCVQVREALDKLEEIGRKTALETDRKSVNRDALQAVRNKLTDEALKKHLSANSSVLGRDFVSRREIIKAEGFKQDTEEDFLLEDINEDGLRAVIFMTESGRKMLEKSRDIAFDGTFGIVPQHMYQLVTIHAYIEASSVPIVYCITNHKTRTLYRRLFEAVDARLEQKPRSCMSDFELAAIQAAREVWPEIDVNLCHFHMAQSVFRRIQKDPTLLKRYTSSEEDRVIMKSLANLAFLPVDRVYEGFCALWDEADGMDPLFRSFFRTYIGPDNVPEEAIPEFTPGCAADDVIRSQLVNERQRGVTYPLSMWNLYQRTLNGQTRTNNAIEGWHSTIRRAFAGRPQMTVLLTRIKSEQAFAMRSLREYKINRERGLRQRPMRYKYRTQNSLFIDLVRHWPDDTDTPVEYLRKLATHVQSLGEDNVDPGEDCEDYEDQEDNNNDDLNNNGDSDFFFSSDSDNDV</sequence>
<comment type="caution">
    <text evidence="4">The sequence shown here is derived from an EMBL/GenBank/DDBJ whole genome shotgun (WGS) entry which is preliminary data.</text>
</comment>
<dbReference type="Gene3D" id="2.20.25.240">
    <property type="match status" value="1"/>
</dbReference>
<evidence type="ECO:0000256" key="1">
    <source>
        <dbReference type="SAM" id="MobiDB-lite"/>
    </source>
</evidence>
<feature type="signal peptide" evidence="2">
    <location>
        <begin position="1"/>
        <end position="19"/>
    </location>
</feature>
<reference evidence="4" key="1">
    <citation type="submission" date="2023-06" db="EMBL/GenBank/DDBJ databases">
        <title>Genomic analysis of the entomopathogenic nematode Steinernema hermaphroditum.</title>
        <authorList>
            <person name="Schwarz E.M."/>
            <person name="Heppert J.K."/>
            <person name="Baniya A."/>
            <person name="Schwartz H.T."/>
            <person name="Tan C.-H."/>
            <person name="Antoshechkin I."/>
            <person name="Sternberg P.W."/>
            <person name="Goodrich-Blair H."/>
            <person name="Dillman A.R."/>
        </authorList>
    </citation>
    <scope>NUCLEOTIDE SEQUENCE</scope>
    <source>
        <strain evidence="4">PS9179</strain>
        <tissue evidence="4">Whole animal</tissue>
    </source>
</reference>
<dbReference type="AlphaFoldDB" id="A0AA39I3P3"/>
<name>A0AA39I3P3_9BILA</name>
<feature type="chain" id="PRO_5041387026" description="MULE transposase domain-containing protein" evidence="2">
    <location>
        <begin position="20"/>
        <end position="606"/>
    </location>
</feature>
<keyword evidence="5" id="KW-1185">Reference proteome</keyword>
<organism evidence="4 5">
    <name type="scientific">Steinernema hermaphroditum</name>
    <dbReference type="NCBI Taxonomy" id="289476"/>
    <lineage>
        <taxon>Eukaryota</taxon>
        <taxon>Metazoa</taxon>
        <taxon>Ecdysozoa</taxon>
        <taxon>Nematoda</taxon>
        <taxon>Chromadorea</taxon>
        <taxon>Rhabditida</taxon>
        <taxon>Tylenchina</taxon>
        <taxon>Panagrolaimomorpha</taxon>
        <taxon>Strongyloidoidea</taxon>
        <taxon>Steinernematidae</taxon>
        <taxon>Steinernema</taxon>
    </lineage>
</organism>
<gene>
    <name evidence="4" type="ORF">QR680_012901</name>
</gene>
<dbReference type="Pfam" id="PF10551">
    <property type="entry name" value="MULE"/>
    <property type="match status" value="1"/>
</dbReference>
<protein>
    <recommendedName>
        <fullName evidence="3">MULE transposase domain-containing protein</fullName>
    </recommendedName>
</protein>
<feature type="domain" description="MULE transposase" evidence="3">
    <location>
        <begin position="258"/>
        <end position="348"/>
    </location>
</feature>
<dbReference type="EMBL" id="JAUCMV010000002">
    <property type="protein sequence ID" value="KAK0417246.1"/>
    <property type="molecule type" value="Genomic_DNA"/>
</dbReference>
<feature type="region of interest" description="Disordered" evidence="1">
    <location>
        <begin position="563"/>
        <end position="606"/>
    </location>
</feature>
<feature type="compositionally biased region" description="Low complexity" evidence="1">
    <location>
        <begin position="586"/>
        <end position="606"/>
    </location>
</feature>
<accession>A0AA39I3P3</accession>
<evidence type="ECO:0000259" key="3">
    <source>
        <dbReference type="Pfam" id="PF10551"/>
    </source>
</evidence>
<evidence type="ECO:0000313" key="4">
    <source>
        <dbReference type="EMBL" id="KAK0417246.1"/>
    </source>
</evidence>
<feature type="compositionally biased region" description="Acidic residues" evidence="1">
    <location>
        <begin position="566"/>
        <end position="585"/>
    </location>
</feature>